<organism evidence="14 15">
    <name type="scientific">Aaosphaeria arxii CBS 175.79</name>
    <dbReference type="NCBI Taxonomy" id="1450172"/>
    <lineage>
        <taxon>Eukaryota</taxon>
        <taxon>Fungi</taxon>
        <taxon>Dikarya</taxon>
        <taxon>Ascomycota</taxon>
        <taxon>Pezizomycotina</taxon>
        <taxon>Dothideomycetes</taxon>
        <taxon>Pleosporomycetidae</taxon>
        <taxon>Pleosporales</taxon>
        <taxon>Pleosporales incertae sedis</taxon>
        <taxon>Aaosphaeria</taxon>
    </lineage>
</organism>
<evidence type="ECO:0000256" key="8">
    <source>
        <dbReference type="ARBA" id="ARBA00023242"/>
    </source>
</evidence>
<evidence type="ECO:0000256" key="3">
    <source>
        <dbReference type="ARBA" id="ARBA00008870"/>
    </source>
</evidence>
<evidence type="ECO:0000256" key="12">
    <source>
        <dbReference type="SAM" id="MobiDB-lite"/>
    </source>
</evidence>
<dbReference type="PANTHER" id="PTHR20531:SF1">
    <property type="entry name" value="N-ALPHA-ACETYLTRANSFERASE 40"/>
    <property type="match status" value="1"/>
</dbReference>
<keyword evidence="6" id="KW-0963">Cytoplasm</keyword>
<comment type="catalytic activity">
    <reaction evidence="10">
        <text>N-terminal L-seryl-[histone H2A] + acetyl-CoA = N-terminal N(alpha)-acetyl-L-seryl-[histone H2A] + CoA + H(+)</text>
        <dbReference type="Rhea" id="RHEA:50600"/>
        <dbReference type="Rhea" id="RHEA-COMP:12742"/>
        <dbReference type="Rhea" id="RHEA-COMP:12744"/>
        <dbReference type="ChEBI" id="CHEBI:15378"/>
        <dbReference type="ChEBI" id="CHEBI:57287"/>
        <dbReference type="ChEBI" id="CHEBI:57288"/>
        <dbReference type="ChEBI" id="CHEBI:64738"/>
        <dbReference type="ChEBI" id="CHEBI:83690"/>
        <dbReference type="EC" id="2.3.1.257"/>
    </reaction>
</comment>
<evidence type="ECO:0000256" key="5">
    <source>
        <dbReference type="ARBA" id="ARBA00015043"/>
    </source>
</evidence>
<dbReference type="InterPro" id="IPR000182">
    <property type="entry name" value="GNAT_dom"/>
</dbReference>
<dbReference type="GO" id="GO:0010485">
    <property type="term" value="F:histone H4 acetyltransferase activity"/>
    <property type="evidence" value="ECO:0007669"/>
    <property type="project" value="InterPro"/>
</dbReference>
<feature type="domain" description="N-acetyltransferase" evidence="13">
    <location>
        <begin position="115"/>
        <end position="287"/>
    </location>
</feature>
<dbReference type="GeneID" id="54285945"/>
<protein>
    <recommendedName>
        <fullName evidence="5">N-alpha-acetyltransferase 40</fullName>
        <ecNumber evidence="4">2.3.1.257</ecNumber>
    </recommendedName>
</protein>
<feature type="compositionally biased region" description="Polar residues" evidence="12">
    <location>
        <begin position="159"/>
        <end position="171"/>
    </location>
</feature>
<dbReference type="AlphaFoldDB" id="A0A6A5XL43"/>
<accession>A0A6A5XL43</accession>
<keyword evidence="9" id="KW-0012">Acyltransferase</keyword>
<dbReference type="Pfam" id="PF00583">
    <property type="entry name" value="Acetyltransf_1"/>
    <property type="match status" value="1"/>
</dbReference>
<dbReference type="InterPro" id="IPR016181">
    <property type="entry name" value="Acyl_CoA_acyltransferase"/>
</dbReference>
<evidence type="ECO:0000256" key="2">
    <source>
        <dbReference type="ARBA" id="ARBA00004496"/>
    </source>
</evidence>
<dbReference type="PROSITE" id="PS51186">
    <property type="entry name" value="GNAT"/>
    <property type="match status" value="1"/>
</dbReference>
<dbReference type="OrthoDB" id="424551at2759"/>
<keyword evidence="8" id="KW-0539">Nucleus</keyword>
<keyword evidence="15" id="KW-1185">Reference proteome</keyword>
<dbReference type="GO" id="GO:0043998">
    <property type="term" value="F:histone H2A acetyltransferase activity"/>
    <property type="evidence" value="ECO:0007669"/>
    <property type="project" value="InterPro"/>
</dbReference>
<dbReference type="SUPFAM" id="SSF55729">
    <property type="entry name" value="Acyl-CoA N-acyltransferases (Nat)"/>
    <property type="match status" value="1"/>
</dbReference>
<feature type="region of interest" description="Disordered" evidence="12">
    <location>
        <begin position="126"/>
        <end position="179"/>
    </location>
</feature>
<proteinExistence type="inferred from homology"/>
<evidence type="ECO:0000256" key="1">
    <source>
        <dbReference type="ARBA" id="ARBA00004123"/>
    </source>
</evidence>
<evidence type="ECO:0000313" key="14">
    <source>
        <dbReference type="EMBL" id="KAF2013606.1"/>
    </source>
</evidence>
<gene>
    <name evidence="14" type="ORF">BU24DRAFT_424605</name>
</gene>
<evidence type="ECO:0000256" key="11">
    <source>
        <dbReference type="ARBA" id="ARBA00049524"/>
    </source>
</evidence>
<evidence type="ECO:0000313" key="15">
    <source>
        <dbReference type="Proteomes" id="UP000799778"/>
    </source>
</evidence>
<dbReference type="GO" id="GO:1990189">
    <property type="term" value="F:protein N-terminal-serine acetyltransferase activity"/>
    <property type="evidence" value="ECO:0007669"/>
    <property type="project" value="UniProtKB-EC"/>
</dbReference>
<dbReference type="GO" id="GO:0005737">
    <property type="term" value="C:cytoplasm"/>
    <property type="evidence" value="ECO:0007669"/>
    <property type="project" value="UniProtKB-SubCell"/>
</dbReference>
<name>A0A6A5XL43_9PLEO</name>
<evidence type="ECO:0000256" key="10">
    <source>
        <dbReference type="ARBA" id="ARBA00047821"/>
    </source>
</evidence>
<dbReference type="GO" id="GO:0005634">
    <property type="term" value="C:nucleus"/>
    <property type="evidence" value="ECO:0007669"/>
    <property type="project" value="UniProtKB-SubCell"/>
</dbReference>
<comment type="similarity">
    <text evidence="3">Belongs to the acetyltransferase family. NAA40 subfamily.</text>
</comment>
<keyword evidence="7" id="KW-0808">Transferase</keyword>
<feature type="compositionally biased region" description="Polar residues" evidence="12">
    <location>
        <begin position="130"/>
        <end position="139"/>
    </location>
</feature>
<comment type="catalytic activity">
    <reaction evidence="11">
        <text>N-terminal L-seryl-[histone H4] + acetyl-CoA = N-terminal N(alpha)-acetyl-L-seryl-[histone H4] + CoA + H(+)</text>
        <dbReference type="Rhea" id="RHEA:50596"/>
        <dbReference type="Rhea" id="RHEA-COMP:12740"/>
        <dbReference type="Rhea" id="RHEA-COMP:12743"/>
        <dbReference type="ChEBI" id="CHEBI:15378"/>
        <dbReference type="ChEBI" id="CHEBI:57287"/>
        <dbReference type="ChEBI" id="CHEBI:57288"/>
        <dbReference type="ChEBI" id="CHEBI:64738"/>
        <dbReference type="ChEBI" id="CHEBI:83690"/>
        <dbReference type="EC" id="2.3.1.257"/>
    </reaction>
</comment>
<dbReference type="EMBL" id="ML978071">
    <property type="protein sequence ID" value="KAF2013606.1"/>
    <property type="molecule type" value="Genomic_DNA"/>
</dbReference>
<evidence type="ECO:0000256" key="4">
    <source>
        <dbReference type="ARBA" id="ARBA00012950"/>
    </source>
</evidence>
<dbReference type="Gene3D" id="3.40.630.30">
    <property type="match status" value="1"/>
</dbReference>
<reference evidence="14" key="1">
    <citation type="journal article" date="2020" name="Stud. Mycol.">
        <title>101 Dothideomycetes genomes: a test case for predicting lifestyles and emergence of pathogens.</title>
        <authorList>
            <person name="Haridas S."/>
            <person name="Albert R."/>
            <person name="Binder M."/>
            <person name="Bloem J."/>
            <person name="Labutti K."/>
            <person name="Salamov A."/>
            <person name="Andreopoulos B."/>
            <person name="Baker S."/>
            <person name="Barry K."/>
            <person name="Bills G."/>
            <person name="Bluhm B."/>
            <person name="Cannon C."/>
            <person name="Castanera R."/>
            <person name="Culley D."/>
            <person name="Daum C."/>
            <person name="Ezra D."/>
            <person name="Gonzalez J."/>
            <person name="Henrissat B."/>
            <person name="Kuo A."/>
            <person name="Liang C."/>
            <person name="Lipzen A."/>
            <person name="Lutzoni F."/>
            <person name="Magnuson J."/>
            <person name="Mondo S."/>
            <person name="Nolan M."/>
            <person name="Ohm R."/>
            <person name="Pangilinan J."/>
            <person name="Park H.-J."/>
            <person name="Ramirez L."/>
            <person name="Alfaro M."/>
            <person name="Sun H."/>
            <person name="Tritt A."/>
            <person name="Yoshinaga Y."/>
            <person name="Zwiers L.-H."/>
            <person name="Turgeon B."/>
            <person name="Goodwin S."/>
            <person name="Spatafora J."/>
            <person name="Crous P."/>
            <person name="Grigoriev I."/>
        </authorList>
    </citation>
    <scope>NUCLEOTIDE SEQUENCE</scope>
    <source>
        <strain evidence="14">CBS 175.79</strain>
    </source>
</reference>
<evidence type="ECO:0000256" key="9">
    <source>
        <dbReference type="ARBA" id="ARBA00023315"/>
    </source>
</evidence>
<evidence type="ECO:0000256" key="7">
    <source>
        <dbReference type="ARBA" id="ARBA00022679"/>
    </source>
</evidence>
<dbReference type="InterPro" id="IPR039949">
    <property type="entry name" value="NAA40"/>
</dbReference>
<dbReference type="Proteomes" id="UP000799778">
    <property type="component" value="Unassembled WGS sequence"/>
</dbReference>
<comment type="subcellular location">
    <subcellularLocation>
        <location evidence="2">Cytoplasm</location>
    </subcellularLocation>
    <subcellularLocation>
        <location evidence="1">Nucleus</location>
    </subcellularLocation>
</comment>
<evidence type="ECO:0000259" key="13">
    <source>
        <dbReference type="PROSITE" id="PS51186"/>
    </source>
</evidence>
<dbReference type="EC" id="2.3.1.257" evidence="4"/>
<dbReference type="PANTHER" id="PTHR20531">
    <property type="entry name" value="N-ALPHA-ACETYLTRANSFERASE 40"/>
    <property type="match status" value="1"/>
</dbReference>
<sequence>MMKRKRASSEVDSDDEICMRQTKLQCSQNFINQTPMQQSTGQSCKSTSNVFHAPELHNWSVSYDIVPSPQLTKEDFNSCFELIKTTSRADYVASSQGWDSSRKIKEMKHPEMQYILIRYCEHDPRPSPGSLIQSSTASKSPHAAAPDALSDNDAKPSVAVTSTDISPNNGESTAVTATPPSPSPVVGFLSFVFEKDDPPNDHVDVVYIYEIHLSASLRGAGLGAHLLTVVEDICYKQKFSKVMLTVFTRNKAASAFYRKCGYYIDEDSSPRSREVRGRKIPPDYRIRSKYLGQIANPDRCPLPDVSEANTKV</sequence>
<dbReference type="CDD" id="cd04301">
    <property type="entry name" value="NAT_SF"/>
    <property type="match status" value="1"/>
</dbReference>
<dbReference type="RefSeq" id="XP_033381945.1">
    <property type="nucleotide sequence ID" value="XM_033528548.1"/>
</dbReference>
<evidence type="ECO:0000256" key="6">
    <source>
        <dbReference type="ARBA" id="ARBA00022490"/>
    </source>
</evidence>